<dbReference type="Proteomes" id="UP000225889">
    <property type="component" value="Unassembled WGS sequence"/>
</dbReference>
<dbReference type="InterPro" id="IPR028082">
    <property type="entry name" value="Peripla_BP_I"/>
</dbReference>
<evidence type="ECO:0000313" key="8">
    <source>
        <dbReference type="Proteomes" id="UP000224317"/>
    </source>
</evidence>
<evidence type="ECO:0000256" key="3">
    <source>
        <dbReference type="ARBA" id="ARBA00023163"/>
    </source>
</evidence>
<gene>
    <name evidence="7" type="ORF">CSX00_02860</name>
    <name evidence="6" type="ORF">CSX01_14640</name>
</gene>
<dbReference type="Pfam" id="PF13377">
    <property type="entry name" value="Peripla_BP_3"/>
    <property type="match status" value="1"/>
</dbReference>
<dbReference type="RefSeq" id="WP_090153981.1">
    <property type="nucleotide sequence ID" value="NZ_PDYF01000083.1"/>
</dbReference>
<dbReference type="InterPro" id="IPR010982">
    <property type="entry name" value="Lambda_DNA-bd_dom_sf"/>
</dbReference>
<dbReference type="PANTHER" id="PTHR30146">
    <property type="entry name" value="LACI-RELATED TRANSCRIPTIONAL REPRESSOR"/>
    <property type="match status" value="1"/>
</dbReference>
<dbReference type="SUPFAM" id="SSF53822">
    <property type="entry name" value="Periplasmic binding protein-like I"/>
    <property type="match status" value="1"/>
</dbReference>
<dbReference type="EMBL" id="PDYH01000010">
    <property type="protein sequence ID" value="PHU40906.1"/>
    <property type="molecule type" value="Genomic_DNA"/>
</dbReference>
<evidence type="ECO:0000256" key="1">
    <source>
        <dbReference type="ARBA" id="ARBA00023015"/>
    </source>
</evidence>
<dbReference type="GO" id="GO:0000976">
    <property type="term" value="F:transcription cis-regulatory region binding"/>
    <property type="evidence" value="ECO:0007669"/>
    <property type="project" value="TreeGrafter"/>
</dbReference>
<evidence type="ECO:0000259" key="4">
    <source>
        <dbReference type="PROSITE" id="PS50932"/>
    </source>
</evidence>
<dbReference type="InterPro" id="IPR000843">
    <property type="entry name" value="HTH_LacI"/>
</dbReference>
<feature type="domain" description="HTH cro/C1-type" evidence="5">
    <location>
        <begin position="2"/>
        <end position="47"/>
    </location>
</feature>
<name>A0A2G3EC77_9FIRM</name>
<dbReference type="PROSITE" id="PS50943">
    <property type="entry name" value="HTH_CROC1"/>
    <property type="match status" value="1"/>
</dbReference>
<proteinExistence type="predicted"/>
<dbReference type="CDD" id="cd06267">
    <property type="entry name" value="PBP1_LacI_sugar_binding-like"/>
    <property type="match status" value="1"/>
</dbReference>
<organism evidence="7 8">
    <name type="scientific">Pseudobutyrivibrio ruminis</name>
    <dbReference type="NCBI Taxonomy" id="46206"/>
    <lineage>
        <taxon>Bacteria</taxon>
        <taxon>Bacillati</taxon>
        <taxon>Bacillota</taxon>
        <taxon>Clostridia</taxon>
        <taxon>Lachnospirales</taxon>
        <taxon>Lachnospiraceae</taxon>
        <taxon>Pseudobutyrivibrio</taxon>
    </lineage>
</organism>
<dbReference type="PROSITE" id="PS50932">
    <property type="entry name" value="HTH_LACI_2"/>
    <property type="match status" value="1"/>
</dbReference>
<accession>A0A2G3EC77</accession>
<dbReference type="Pfam" id="PF00356">
    <property type="entry name" value="LacI"/>
    <property type="match status" value="1"/>
</dbReference>
<keyword evidence="1" id="KW-0805">Transcription regulation</keyword>
<keyword evidence="2" id="KW-0238">DNA-binding</keyword>
<protein>
    <submittedName>
        <fullName evidence="7">LacI family transcriptional regulator</fullName>
    </submittedName>
</protein>
<dbReference type="InterPro" id="IPR001387">
    <property type="entry name" value="Cro/C1-type_HTH"/>
</dbReference>
<dbReference type="SUPFAM" id="SSF47413">
    <property type="entry name" value="lambda repressor-like DNA-binding domains"/>
    <property type="match status" value="1"/>
</dbReference>
<feature type="domain" description="HTH lacI-type" evidence="4">
    <location>
        <begin position="2"/>
        <end position="57"/>
    </location>
</feature>
<dbReference type="PANTHER" id="PTHR30146:SF24">
    <property type="entry name" value="XYLOSE OPERON REGULATORY PROTEIN"/>
    <property type="match status" value="1"/>
</dbReference>
<dbReference type="GO" id="GO:0003700">
    <property type="term" value="F:DNA-binding transcription factor activity"/>
    <property type="evidence" value="ECO:0007669"/>
    <property type="project" value="TreeGrafter"/>
</dbReference>
<dbReference type="Gene3D" id="3.40.50.2300">
    <property type="match status" value="2"/>
</dbReference>
<dbReference type="CDD" id="cd01392">
    <property type="entry name" value="HTH_LacI"/>
    <property type="match status" value="1"/>
</dbReference>
<dbReference type="InterPro" id="IPR046335">
    <property type="entry name" value="LacI/GalR-like_sensor"/>
</dbReference>
<dbReference type="Gene3D" id="1.10.260.40">
    <property type="entry name" value="lambda repressor-like DNA-binding domains"/>
    <property type="match status" value="1"/>
</dbReference>
<reference evidence="7" key="1">
    <citation type="submission" date="2017-10" db="EMBL/GenBank/DDBJ databases">
        <title>Resolving the taxonomy of Roseburia spp., Eubacterium rectale and Agathobacter spp. through phylogenomic analysis.</title>
        <authorList>
            <person name="Sheridan P.O."/>
            <person name="Walker A.W."/>
            <person name="Duncan S.H."/>
            <person name="Scott K.P."/>
            <person name="Toole P.W.O."/>
            <person name="Luis P."/>
            <person name="Flint H.J."/>
        </authorList>
    </citation>
    <scope>NUCLEOTIDE SEQUENCE [LARGE SCALE GENOMIC DNA]</scope>
    <source>
        <strain evidence="7">JK10</strain>
        <strain evidence="6">JK626</strain>
    </source>
</reference>
<dbReference type="AlphaFoldDB" id="A0A2G3EC77"/>
<comment type="caution">
    <text evidence="7">The sequence shown here is derived from an EMBL/GenBank/DDBJ whole genome shotgun (WGS) entry which is preliminary data.</text>
</comment>
<evidence type="ECO:0000313" key="6">
    <source>
        <dbReference type="EMBL" id="PHU33765.1"/>
    </source>
</evidence>
<evidence type="ECO:0000313" key="7">
    <source>
        <dbReference type="EMBL" id="PHU40906.1"/>
    </source>
</evidence>
<keyword evidence="8" id="KW-1185">Reference proteome</keyword>
<dbReference type="Proteomes" id="UP000224317">
    <property type="component" value="Unassembled WGS sequence"/>
</dbReference>
<reference evidence="7" key="2">
    <citation type="submission" date="2017-10" db="EMBL/GenBank/DDBJ databases">
        <authorList>
            <person name="Banno H."/>
            <person name="Chua N.-H."/>
        </authorList>
    </citation>
    <scope>NUCLEOTIDE SEQUENCE [LARGE SCALE GENOMIC DNA]</scope>
    <source>
        <strain evidence="7">JK10</strain>
        <strain evidence="6">JK626</strain>
    </source>
</reference>
<keyword evidence="3" id="KW-0804">Transcription</keyword>
<sequence length="345" mass="38863">MITIKEIAQRLNMSTTTVSNVIHGKAGEVSEETRRRVEEFLKEVDYVPNINARNLAQNESKIIGLALKARVDKYENLIMDPFVAELIGGIEETIRNAGYFMMLYISRDTEKIMRHVSTWNVDGLILFGMLDDDGIRVSTKYKKPIVCLDTYSMEGLKHFTNVGLDDEQGAYEMVKYIISCGHQRIAFLSDNTKGVDLARLNGYKRALKEAGIEYSEKDFLKIRPASAEIEESLDEICHRALDYTAIMCVSDLYAVTLMSALTDRGIRVPEGISIAGFDDNMLGSLYRPALTTVHQDVKQKGVVAAETLLKKIRGEETEAQITLPTRLVIRDTVTKPRKSSFMGRF</sequence>
<dbReference type="EMBL" id="PDYF01000083">
    <property type="protein sequence ID" value="PHU33765.1"/>
    <property type="molecule type" value="Genomic_DNA"/>
</dbReference>
<evidence type="ECO:0000259" key="5">
    <source>
        <dbReference type="PROSITE" id="PS50943"/>
    </source>
</evidence>
<dbReference type="SMART" id="SM00354">
    <property type="entry name" value="HTH_LACI"/>
    <property type="match status" value="1"/>
</dbReference>
<evidence type="ECO:0000256" key="2">
    <source>
        <dbReference type="ARBA" id="ARBA00023125"/>
    </source>
</evidence>